<dbReference type="AlphaFoldDB" id="A0A0G4FYA9"/>
<organism evidence="1">
    <name type="scientific">Chromera velia CCMP2878</name>
    <dbReference type="NCBI Taxonomy" id="1169474"/>
    <lineage>
        <taxon>Eukaryota</taxon>
        <taxon>Sar</taxon>
        <taxon>Alveolata</taxon>
        <taxon>Colpodellida</taxon>
        <taxon>Chromeraceae</taxon>
        <taxon>Chromera</taxon>
    </lineage>
</organism>
<dbReference type="VEuPathDB" id="CryptoDB:Cvel_19222"/>
<name>A0A0G4FYA9_9ALVE</name>
<reference evidence="1" key="1">
    <citation type="submission" date="2014-11" db="EMBL/GenBank/DDBJ databases">
        <authorList>
            <person name="Otto D Thomas"/>
            <person name="Naeem Raeece"/>
        </authorList>
    </citation>
    <scope>NUCLEOTIDE SEQUENCE</scope>
</reference>
<gene>
    <name evidence="1" type="ORF">Cvel_19222</name>
</gene>
<accession>A0A0G4FYA9</accession>
<sequence length="122" mass="13494">MITRTCLYWPKGHRSIKTHPEQVYQRKAAGEGSEGSGEAATLERVYGPHPNTGNFFLDAFAALISPESKFLQDLSQHRKLDAGEGEIVKLSNVIGLLEDLIGKRMKDLLALLSCERIQNVGD</sequence>
<dbReference type="PhylomeDB" id="A0A0G4FYA9"/>
<protein>
    <submittedName>
        <fullName evidence="1">Uncharacterized protein</fullName>
    </submittedName>
</protein>
<evidence type="ECO:0000313" key="1">
    <source>
        <dbReference type="EMBL" id="CEM19961.1"/>
    </source>
</evidence>
<proteinExistence type="predicted"/>
<dbReference type="EMBL" id="CDMZ01000709">
    <property type="protein sequence ID" value="CEM19961.1"/>
    <property type="molecule type" value="Genomic_DNA"/>
</dbReference>